<gene>
    <name evidence="2" type="ORF">DWV67_13165</name>
</gene>
<dbReference type="InterPro" id="IPR012338">
    <property type="entry name" value="Beta-lactam/transpept-like"/>
</dbReference>
<dbReference type="Proteomes" id="UP000266376">
    <property type="component" value="Unassembled WGS sequence"/>
</dbReference>
<organism evidence="2 3">
    <name type="scientific">Dorea formicigenerans</name>
    <dbReference type="NCBI Taxonomy" id="39486"/>
    <lineage>
        <taxon>Bacteria</taxon>
        <taxon>Bacillati</taxon>
        <taxon>Bacillota</taxon>
        <taxon>Clostridia</taxon>
        <taxon>Lachnospirales</taxon>
        <taxon>Lachnospiraceae</taxon>
        <taxon>Dorea</taxon>
    </lineage>
</organism>
<feature type="domain" description="Beta-lactamase-related" evidence="1">
    <location>
        <begin position="79"/>
        <end position="329"/>
    </location>
</feature>
<proteinExistence type="predicted"/>
<dbReference type="Gene3D" id="3.40.710.10">
    <property type="entry name" value="DD-peptidase/beta-lactamase superfamily"/>
    <property type="match status" value="1"/>
</dbReference>
<dbReference type="AlphaFoldDB" id="A0A395XJ80"/>
<dbReference type="GO" id="GO:0016787">
    <property type="term" value="F:hydrolase activity"/>
    <property type="evidence" value="ECO:0007669"/>
    <property type="project" value="UniProtKB-KW"/>
</dbReference>
<dbReference type="SUPFAM" id="SSF56601">
    <property type="entry name" value="beta-lactamase/transpeptidase-like"/>
    <property type="match status" value="1"/>
</dbReference>
<dbReference type="PANTHER" id="PTHR43283">
    <property type="entry name" value="BETA-LACTAMASE-RELATED"/>
    <property type="match status" value="1"/>
</dbReference>
<name>A0A395XJ80_9FIRM</name>
<evidence type="ECO:0000313" key="3">
    <source>
        <dbReference type="Proteomes" id="UP000266376"/>
    </source>
</evidence>
<accession>A0A395XJ80</accession>
<comment type="caution">
    <text evidence="2">The sequence shown here is derived from an EMBL/GenBank/DDBJ whole genome shotgun (WGS) entry which is preliminary data.</text>
</comment>
<keyword evidence="2" id="KW-0378">Hydrolase</keyword>
<dbReference type="Pfam" id="PF00144">
    <property type="entry name" value="Beta-lactamase"/>
    <property type="match status" value="1"/>
</dbReference>
<dbReference type="InterPro" id="IPR001466">
    <property type="entry name" value="Beta-lactam-related"/>
</dbReference>
<dbReference type="InterPro" id="IPR050789">
    <property type="entry name" value="Diverse_Enzym_Activities"/>
</dbReference>
<sequence length="604" mass="68478">MAKEQLAVIEMITNMILGKTNGVSKVDFTPQKIPFPENLPYEQAFLRATPESQGVSSEKLIHLLSNLSASPYTDMHHFLVLRHGNVICDCSFAPYRSGIWHISHSMCKSITGMAIGLLIDEGKLSLDENIYNIFPGKVNPLIKIFRPEITVRHLLTMTSGVTFNESGIVSGNDWLESYLNAPVSGKPGTEFQYNSLNTYVLSAIVSARTEMTLEEYLRPRLFEPLGITRYLWETCPKGITKGGWGLFICPEDMAKLGQLYLNHGMWHEKQIIPADWIRESTTKQVDSIEGTYGYGYQIWMENRLNSFEFNGMLGQNVIVYPDLDMVIVTCAGNNELFQNNVMLDLIRDAFPQEYQASEYTLPENPAEYHKLTHLVHSLSHGPSCMPQIRRGGWAKKSGYSRSHAIYPKYVRLLKDLDGKCYNINPASVGLFPLIIQVFHNNLTNGIRQISFQYDKINCPDKFYIHFLEGEEHCTLTASFDRYIDNPITLHGETYLVAVKCEYTTDADHAPVLILNMVYLEEAMSRKLYLHFKSNELMAHWSESPGKELILEGLSSITGEMTKLPLYGRFLEGSGMQFLEHLMADTIEPTVRGTLAESDTEDVDI</sequence>
<dbReference type="EMBL" id="QSAJ01000039">
    <property type="protein sequence ID" value="RGW50615.1"/>
    <property type="molecule type" value="Genomic_DNA"/>
</dbReference>
<evidence type="ECO:0000313" key="2">
    <source>
        <dbReference type="EMBL" id="RGW50615.1"/>
    </source>
</evidence>
<evidence type="ECO:0000259" key="1">
    <source>
        <dbReference type="Pfam" id="PF00144"/>
    </source>
</evidence>
<protein>
    <submittedName>
        <fullName evidence="2">Class C beta-lactamase-related serine hydrolase</fullName>
    </submittedName>
</protein>
<reference evidence="2 3" key="1">
    <citation type="submission" date="2018-08" db="EMBL/GenBank/DDBJ databases">
        <title>A genome reference for cultivated species of the human gut microbiota.</title>
        <authorList>
            <person name="Zou Y."/>
            <person name="Xue W."/>
            <person name="Luo G."/>
        </authorList>
    </citation>
    <scope>NUCLEOTIDE SEQUENCE [LARGE SCALE GENOMIC DNA]</scope>
    <source>
        <strain evidence="2 3">AF12-11</strain>
    </source>
</reference>
<dbReference type="PANTHER" id="PTHR43283:SF7">
    <property type="entry name" value="BETA-LACTAMASE-RELATED DOMAIN-CONTAINING PROTEIN"/>
    <property type="match status" value="1"/>
</dbReference>